<evidence type="ECO:0000313" key="1">
    <source>
        <dbReference type="EMBL" id="EEI92711.1"/>
    </source>
</evidence>
<evidence type="ECO:0000313" key="2">
    <source>
        <dbReference type="Proteomes" id="UP000006241"/>
    </source>
</evidence>
<dbReference type="RefSeq" id="WP_003011064.1">
    <property type="nucleotide sequence ID" value="NZ_GG668634.1"/>
</dbReference>
<dbReference type="Proteomes" id="UP000006241">
    <property type="component" value="Unassembled WGS sequence"/>
</dbReference>
<reference evidence="1 2" key="1">
    <citation type="submission" date="2009-01" db="EMBL/GenBank/DDBJ databases">
        <authorList>
            <person name="Qin X."/>
            <person name="Bachman B."/>
            <person name="Battles P."/>
            <person name="Bell A."/>
            <person name="Bess C."/>
            <person name="Bickham C."/>
            <person name="Chaboub L."/>
            <person name="Chen D."/>
            <person name="Coyle M."/>
            <person name="Deiros D.R."/>
            <person name="Dinh H."/>
            <person name="Forbes L."/>
            <person name="Fowler G."/>
            <person name="Francisco L."/>
            <person name="Fu Q."/>
            <person name="Gubbala S."/>
            <person name="Hale W."/>
            <person name="Han Y."/>
            <person name="Hemphill L."/>
            <person name="Highlander S.K."/>
            <person name="Hirani K."/>
            <person name="Hogues M."/>
            <person name="Jackson L."/>
            <person name="Jakkamsetti A."/>
            <person name="Javaid M."/>
            <person name="Jiang H."/>
            <person name="Korchina V."/>
            <person name="Kovar C."/>
            <person name="Lara F."/>
            <person name="Lee S."/>
            <person name="Mata R."/>
            <person name="Mathew T."/>
            <person name="Moen C."/>
            <person name="Morales K."/>
            <person name="Munidasa M."/>
            <person name="Nazareth L."/>
            <person name="Ngo R."/>
            <person name="Nguyen L."/>
            <person name="Okwuonu G."/>
            <person name="Ongeri F."/>
            <person name="Patil S."/>
            <person name="Petrosino J."/>
            <person name="Pham C."/>
            <person name="Pham P."/>
            <person name="Pu L.-L."/>
            <person name="Puazo M."/>
            <person name="Raj R."/>
            <person name="Reid J."/>
            <person name="Rouhana J."/>
            <person name="Saada N."/>
            <person name="Shang Y."/>
            <person name="Simmons D."/>
            <person name="Thornton R."/>
            <person name="Warren J."/>
            <person name="Weissenberger G."/>
            <person name="Zhang J."/>
            <person name="Zhang L."/>
            <person name="Zhou C."/>
            <person name="Zhu D."/>
            <person name="Muzny D."/>
            <person name="Worley K."/>
            <person name="Gibbs R."/>
        </authorList>
    </citation>
    <scope>NUCLEOTIDE SEQUENCE [LARGE SCALE GENOMIC DNA]</scope>
    <source>
        <strain evidence="1 2">ATCC 33300</strain>
    </source>
</reference>
<comment type="caution">
    <text evidence="1">The sequence shown here is derived from an EMBL/GenBank/DDBJ whole genome shotgun (WGS) entry which is preliminary data.</text>
</comment>
<dbReference type="InterPro" id="IPR015943">
    <property type="entry name" value="WD40/YVTN_repeat-like_dom_sf"/>
</dbReference>
<dbReference type="SUPFAM" id="SSF50998">
    <property type="entry name" value="Quinoprotein alcohol dehydrogenase-like"/>
    <property type="match status" value="1"/>
</dbReference>
<sequence>MRNTIIVTVLLFIAVIGASIYYFSDLNQDHKDAVKPLKFLPKETYLISSFKNDETTDNIFKDFEIFDALLGKKETDEIRKLKNVLLRNAAIQPYTLNEEIFISLHPEDKEIKPVFIIPFSADLKKEELSTVFSGLSKQFRVSKQDSLGKTIYAFDEGKKDTVLYVAYDHQIVFASYSKKLIGTILDDKVVKMDQHQIDFFIKHNSKNSPMSVYFDHRQINPIAKQLTNRKPGFYVNMFADLRGESAWNINYKNDALMLVGESEITNDSSYLAVFASQSKTDQTLYNYFPANTATYIEYSISDTASFGNKLMKFFEKKDDVKKYNNHIRNIESNTKLTYAKNIRKIWGSDFATAELDNGDLLGFVQIADSVSFSKTISKLSKELGDSIYQLDFSNTLYFAFGDAFKQFQRPYFTIIDKRTLVFANNQSNLQEYLRSWNAQRLLTGTLGFKNFEKLQGNKANVTFFLHSKNASGIIASSLASSYLKNYREKENFGFQDFYSWSIQLGGNNGSFLSSIYGIYKSKNALGGTPDWTYQFDGKLIGQPWVFEHSDTSKMILAQEQNHTIHAIHPKGTKLWSAVLSGRVIGSPIQLPDRSVVLVTDNRRLYRFDTSGKVHKGFSLGIPQQANDGPSVASFDDNMLLIPAGNTILAYDLEGKSLANWKNVDLDGELLFDIKTIQFKNTDYLITSTKTGSVYFIGKNGETIKKVQNPTGSSFRNPIHVTPSADGNDLLVMATDAGGNLVTFSLNGDAKSRKTGDWSSEYYADIRNITADSKADVIIIDKNKLAVYSTTDTTMYFQYTFTRDIEERPLFFPLEKDRFTLGIGSRNNYLIGLFNENGNLMEGFPLEALPNFYFGKINYAGGNFLLCTKRDHKLYAFPF</sequence>
<accession>C2FWG0</accession>
<dbReference type="AlphaFoldDB" id="C2FWG0"/>
<dbReference type="HOGENOM" id="CLU_325937_0_0_10"/>
<protein>
    <submittedName>
        <fullName evidence="1">Uncharacterized protein</fullName>
    </submittedName>
</protein>
<organism evidence="1 2">
    <name type="scientific">Sphingobacterium spiritivorum ATCC 33300</name>
    <dbReference type="NCBI Taxonomy" id="525372"/>
    <lineage>
        <taxon>Bacteria</taxon>
        <taxon>Pseudomonadati</taxon>
        <taxon>Bacteroidota</taxon>
        <taxon>Sphingobacteriia</taxon>
        <taxon>Sphingobacteriales</taxon>
        <taxon>Sphingobacteriaceae</taxon>
        <taxon>Sphingobacterium</taxon>
    </lineage>
</organism>
<dbReference type="Gene3D" id="2.130.10.10">
    <property type="entry name" value="YVTN repeat-like/Quinoprotein amine dehydrogenase"/>
    <property type="match status" value="1"/>
</dbReference>
<proteinExistence type="predicted"/>
<dbReference type="InterPro" id="IPR011047">
    <property type="entry name" value="Quinoprotein_ADH-like_sf"/>
</dbReference>
<gene>
    <name evidence="1" type="ORF">HMPREF0765_1666</name>
</gene>
<dbReference type="EMBL" id="ACHB01000040">
    <property type="protein sequence ID" value="EEI92711.1"/>
    <property type="molecule type" value="Genomic_DNA"/>
</dbReference>
<name>C2FWG0_SPHSI</name>